<evidence type="ECO:0000256" key="4">
    <source>
        <dbReference type="ARBA" id="ARBA00022777"/>
    </source>
</evidence>
<dbReference type="Proteomes" id="UP000298663">
    <property type="component" value="Unassembled WGS sequence"/>
</dbReference>
<name>A0A4V6A387_STECR</name>
<dbReference type="EMBL" id="AZBU02000004">
    <property type="protein sequence ID" value="TKR82085.1"/>
    <property type="molecule type" value="Genomic_DNA"/>
</dbReference>
<dbReference type="InterPro" id="IPR011009">
    <property type="entry name" value="Kinase-like_dom_sf"/>
</dbReference>
<dbReference type="PANTHER" id="PTHR11909">
    <property type="entry name" value="CASEIN KINASE-RELATED"/>
    <property type="match status" value="1"/>
</dbReference>
<evidence type="ECO:0000259" key="7">
    <source>
        <dbReference type="PROSITE" id="PS50011"/>
    </source>
</evidence>
<evidence type="ECO:0000256" key="3">
    <source>
        <dbReference type="ARBA" id="ARBA00022741"/>
    </source>
</evidence>
<organism evidence="8 9">
    <name type="scientific">Steinernema carpocapsae</name>
    <name type="common">Entomopathogenic nematode</name>
    <dbReference type="NCBI Taxonomy" id="34508"/>
    <lineage>
        <taxon>Eukaryota</taxon>
        <taxon>Metazoa</taxon>
        <taxon>Ecdysozoa</taxon>
        <taxon>Nematoda</taxon>
        <taxon>Chromadorea</taxon>
        <taxon>Rhabditida</taxon>
        <taxon>Tylenchina</taxon>
        <taxon>Panagrolaimomorpha</taxon>
        <taxon>Strongyloidoidea</taxon>
        <taxon>Steinernematidae</taxon>
        <taxon>Steinernema</taxon>
    </lineage>
</organism>
<evidence type="ECO:0000256" key="6">
    <source>
        <dbReference type="PROSITE-ProRule" id="PRU10141"/>
    </source>
</evidence>
<dbReference type="SMART" id="SM00220">
    <property type="entry name" value="S_TKc"/>
    <property type="match status" value="1"/>
</dbReference>
<dbReference type="CDD" id="cd14017">
    <property type="entry name" value="STKc_TTBK"/>
    <property type="match status" value="1"/>
</dbReference>
<sequence>MAAASPIATPQIAIVHLKPNDEVARRWKVVKMLGQGGFGAVYLVKDLHDGKEYALKSERAQETTRVLKQEVYVLVALKKASAKHCCDLIDSGHLSEYNYVVMSLVGSTLHDLRKQPLNTKKQKFSLGTALSVGIKCIDAIQELHSIGYLHRDLKPGNFAIDKNDVRKIVMFDFGMCRKYVDAHGEVRKPRWAAGFRGTLRYAPISCHISRELCRKDDLETWLYQQIEITTGGLPWRHLSEDEKDEVGRWKEKCRAEEFQKDLFAGCPSEYVEIMLYLDTVRYFDTPDYAKLCDLLKQAITGHNLHEYPYDWETPEWKKLSSEI</sequence>
<dbReference type="InterPro" id="IPR047916">
    <property type="entry name" value="TTBK_Asator-like_STKc"/>
</dbReference>
<evidence type="ECO:0000256" key="5">
    <source>
        <dbReference type="ARBA" id="ARBA00022840"/>
    </source>
</evidence>
<evidence type="ECO:0000256" key="1">
    <source>
        <dbReference type="ARBA" id="ARBA00022527"/>
    </source>
</evidence>
<keyword evidence="2" id="KW-0808">Transferase</keyword>
<dbReference type="PROSITE" id="PS00107">
    <property type="entry name" value="PROTEIN_KINASE_ATP"/>
    <property type="match status" value="1"/>
</dbReference>
<dbReference type="STRING" id="34508.A0A4V6A387"/>
<keyword evidence="3 6" id="KW-0547">Nucleotide-binding</keyword>
<dbReference type="Pfam" id="PF00069">
    <property type="entry name" value="Pkinase"/>
    <property type="match status" value="1"/>
</dbReference>
<evidence type="ECO:0000313" key="8">
    <source>
        <dbReference type="EMBL" id="TKR82085.1"/>
    </source>
</evidence>
<dbReference type="AlphaFoldDB" id="A0A4V6A387"/>
<dbReference type="GO" id="GO:0004674">
    <property type="term" value="F:protein serine/threonine kinase activity"/>
    <property type="evidence" value="ECO:0007669"/>
    <property type="project" value="UniProtKB-KW"/>
</dbReference>
<dbReference type="InterPro" id="IPR017441">
    <property type="entry name" value="Protein_kinase_ATP_BS"/>
</dbReference>
<dbReference type="InterPro" id="IPR000719">
    <property type="entry name" value="Prot_kinase_dom"/>
</dbReference>
<evidence type="ECO:0000313" key="9">
    <source>
        <dbReference type="Proteomes" id="UP000298663"/>
    </source>
</evidence>
<dbReference type="OrthoDB" id="5979581at2759"/>
<reference evidence="8 9" key="1">
    <citation type="journal article" date="2015" name="Genome Biol.">
        <title>Comparative genomics of Steinernema reveals deeply conserved gene regulatory networks.</title>
        <authorList>
            <person name="Dillman A.R."/>
            <person name="Macchietto M."/>
            <person name="Porter C.F."/>
            <person name="Rogers A."/>
            <person name="Williams B."/>
            <person name="Antoshechkin I."/>
            <person name="Lee M.M."/>
            <person name="Goodwin Z."/>
            <person name="Lu X."/>
            <person name="Lewis E.E."/>
            <person name="Goodrich-Blair H."/>
            <person name="Stock S.P."/>
            <person name="Adams B.J."/>
            <person name="Sternberg P.W."/>
            <person name="Mortazavi A."/>
        </authorList>
    </citation>
    <scope>NUCLEOTIDE SEQUENCE [LARGE SCALE GENOMIC DNA]</scope>
    <source>
        <strain evidence="8 9">ALL</strain>
    </source>
</reference>
<gene>
    <name evidence="8" type="ORF">L596_015859</name>
</gene>
<dbReference type="PROSITE" id="PS50011">
    <property type="entry name" value="PROTEIN_KINASE_DOM"/>
    <property type="match status" value="1"/>
</dbReference>
<keyword evidence="4" id="KW-0418">Kinase</keyword>
<keyword evidence="1" id="KW-0723">Serine/threonine-protein kinase</keyword>
<feature type="domain" description="Protein kinase" evidence="7">
    <location>
        <begin position="27"/>
        <end position="323"/>
    </location>
</feature>
<dbReference type="Gene3D" id="1.10.510.10">
    <property type="entry name" value="Transferase(Phosphotransferase) domain 1"/>
    <property type="match status" value="1"/>
</dbReference>
<feature type="binding site" evidence="6">
    <location>
        <position position="56"/>
    </location>
    <ligand>
        <name>ATP</name>
        <dbReference type="ChEBI" id="CHEBI:30616"/>
    </ligand>
</feature>
<dbReference type="SUPFAM" id="SSF56112">
    <property type="entry name" value="Protein kinase-like (PK-like)"/>
    <property type="match status" value="1"/>
</dbReference>
<accession>A0A4V6A387</accession>
<reference evidence="8 9" key="2">
    <citation type="journal article" date="2019" name="G3 (Bethesda)">
        <title>Hybrid Assembly of the Genome of the Entomopathogenic Nematode Steinernema carpocapsae Identifies the X-Chromosome.</title>
        <authorList>
            <person name="Serra L."/>
            <person name="Macchietto M."/>
            <person name="Macias-Munoz A."/>
            <person name="McGill C.J."/>
            <person name="Rodriguez I.M."/>
            <person name="Rodriguez B."/>
            <person name="Murad R."/>
            <person name="Mortazavi A."/>
        </authorList>
    </citation>
    <scope>NUCLEOTIDE SEQUENCE [LARGE SCALE GENOMIC DNA]</scope>
    <source>
        <strain evidence="8 9">ALL</strain>
    </source>
</reference>
<protein>
    <recommendedName>
        <fullName evidence="7">Protein kinase domain-containing protein</fullName>
    </recommendedName>
</protein>
<evidence type="ECO:0000256" key="2">
    <source>
        <dbReference type="ARBA" id="ARBA00022679"/>
    </source>
</evidence>
<keyword evidence="5 6" id="KW-0067">ATP-binding</keyword>
<dbReference type="InterPro" id="IPR050235">
    <property type="entry name" value="CK1_Ser-Thr_kinase"/>
</dbReference>
<keyword evidence="9" id="KW-1185">Reference proteome</keyword>
<proteinExistence type="predicted"/>
<dbReference type="GO" id="GO:0005524">
    <property type="term" value="F:ATP binding"/>
    <property type="evidence" value="ECO:0007669"/>
    <property type="project" value="UniProtKB-UniRule"/>
</dbReference>
<comment type="caution">
    <text evidence="8">The sequence shown here is derived from an EMBL/GenBank/DDBJ whole genome shotgun (WGS) entry which is preliminary data.</text>
</comment>